<dbReference type="GO" id="GO:0009094">
    <property type="term" value="P:L-phenylalanine biosynthetic process"/>
    <property type="evidence" value="ECO:0007669"/>
    <property type="project" value="UniProtKB-UniPathway"/>
</dbReference>
<dbReference type="GO" id="GO:0004664">
    <property type="term" value="F:prephenate dehydratase activity"/>
    <property type="evidence" value="ECO:0007669"/>
    <property type="project" value="UniProtKB-EC"/>
</dbReference>
<evidence type="ECO:0000256" key="7">
    <source>
        <dbReference type="ARBA" id="ARBA00047848"/>
    </source>
</evidence>
<dbReference type="Gene3D" id="3.40.190.10">
    <property type="entry name" value="Periplasmic binding protein-like II"/>
    <property type="match status" value="2"/>
</dbReference>
<feature type="domain" description="Prephenate dehydratase" evidence="8">
    <location>
        <begin position="3"/>
        <end position="183"/>
    </location>
</feature>
<protein>
    <recommendedName>
        <fullName evidence="2">prephenate dehydratase</fullName>
        <ecNumber evidence="2">4.2.1.51</ecNumber>
    </recommendedName>
</protein>
<comment type="catalytic activity">
    <reaction evidence="7">
        <text>prephenate + H(+) = 3-phenylpyruvate + CO2 + H2O</text>
        <dbReference type="Rhea" id="RHEA:21648"/>
        <dbReference type="ChEBI" id="CHEBI:15377"/>
        <dbReference type="ChEBI" id="CHEBI:15378"/>
        <dbReference type="ChEBI" id="CHEBI:16526"/>
        <dbReference type="ChEBI" id="CHEBI:18005"/>
        <dbReference type="ChEBI" id="CHEBI:29934"/>
        <dbReference type="EC" id="4.2.1.51"/>
    </reaction>
</comment>
<dbReference type="NCBIfam" id="NF008865">
    <property type="entry name" value="PRK11898.1"/>
    <property type="match status" value="1"/>
</dbReference>
<evidence type="ECO:0000256" key="3">
    <source>
        <dbReference type="ARBA" id="ARBA00022605"/>
    </source>
</evidence>
<dbReference type="InterPro" id="IPR045865">
    <property type="entry name" value="ACT-like_dom_sf"/>
</dbReference>
<dbReference type="FunFam" id="3.40.190.10:FF:000034">
    <property type="entry name" value="Chorismate mutase/prephenate dehydratase"/>
    <property type="match status" value="1"/>
</dbReference>
<dbReference type="InterPro" id="IPR002912">
    <property type="entry name" value="ACT_dom"/>
</dbReference>
<dbReference type="PROSITE" id="PS00857">
    <property type="entry name" value="PREPHENATE_DEHYDR_1"/>
    <property type="match status" value="1"/>
</dbReference>
<dbReference type="InterPro" id="IPR001086">
    <property type="entry name" value="Preph_deHydtase"/>
</dbReference>
<evidence type="ECO:0000256" key="2">
    <source>
        <dbReference type="ARBA" id="ARBA00013147"/>
    </source>
</evidence>
<dbReference type="STRING" id="1797533.A2731_00385"/>
<evidence type="ECO:0000313" key="11">
    <source>
        <dbReference type="Proteomes" id="UP000176241"/>
    </source>
</evidence>
<dbReference type="PANTHER" id="PTHR21022">
    <property type="entry name" value="PREPHENATE DEHYDRATASE P PROTEIN"/>
    <property type="match status" value="1"/>
</dbReference>
<dbReference type="AlphaFoldDB" id="A0A1G1XY74"/>
<dbReference type="PROSITE" id="PS51171">
    <property type="entry name" value="PREPHENATE_DEHYDR_3"/>
    <property type="match status" value="1"/>
</dbReference>
<dbReference type="EC" id="4.2.1.51" evidence="2"/>
<keyword evidence="3" id="KW-0028">Amino-acid biosynthesis</keyword>
<dbReference type="SUPFAM" id="SSF53850">
    <property type="entry name" value="Periplasmic binding protein-like II"/>
    <property type="match status" value="1"/>
</dbReference>
<dbReference type="UniPathway" id="UPA00121">
    <property type="reaction ID" value="UER00345"/>
</dbReference>
<dbReference type="Proteomes" id="UP000176241">
    <property type="component" value="Unassembled WGS sequence"/>
</dbReference>
<dbReference type="SUPFAM" id="SSF55021">
    <property type="entry name" value="ACT-like"/>
    <property type="match status" value="1"/>
</dbReference>
<sequence>MLKLGYLGPEGTFSHEAAEIASATRYKLVPFRPISSVLEAFRNCEVQRAIVPLENLIEGEVSQTVDHLISNGNSQNLQITGELLLAIRQTLVAKPGTRLEDIKRITSHIQGLGQCRRFLSQYNWEEIEVASTAQAAKMVAESSDKDLAAIASGKAAELYHLEVISSDIGDSIKNITRFIILGGPAPRPTGEDRTTIFFVTRNQTGALFQALGVFFYQGINLTKITSRTAKTEMGEYVFWIDADGHRDDPAIRIAIKQLQERFTQKIWVAGSYPKAK</sequence>
<evidence type="ECO:0000256" key="5">
    <source>
        <dbReference type="ARBA" id="ARBA00023222"/>
    </source>
</evidence>
<reference evidence="10 11" key="1">
    <citation type="journal article" date="2016" name="Nat. Commun.">
        <title>Thousands of microbial genomes shed light on interconnected biogeochemical processes in an aquifer system.</title>
        <authorList>
            <person name="Anantharaman K."/>
            <person name="Brown C.T."/>
            <person name="Hug L.A."/>
            <person name="Sharon I."/>
            <person name="Castelle C.J."/>
            <person name="Probst A.J."/>
            <person name="Thomas B.C."/>
            <person name="Singh A."/>
            <person name="Wilkins M.J."/>
            <person name="Karaoz U."/>
            <person name="Brodie E.L."/>
            <person name="Williams K.H."/>
            <person name="Hubbard S.S."/>
            <person name="Banfield J.F."/>
        </authorList>
    </citation>
    <scope>NUCLEOTIDE SEQUENCE [LARGE SCALE GENOMIC DNA]</scope>
</reference>
<keyword evidence="4" id="KW-0057">Aromatic amino acid biosynthesis</keyword>
<dbReference type="PANTHER" id="PTHR21022:SF19">
    <property type="entry name" value="PREPHENATE DEHYDRATASE-RELATED"/>
    <property type="match status" value="1"/>
</dbReference>
<comment type="pathway">
    <text evidence="1">Amino-acid biosynthesis; L-phenylalanine biosynthesis; phenylpyruvate from prephenate: step 1/1.</text>
</comment>
<feature type="domain" description="ACT" evidence="9">
    <location>
        <begin position="195"/>
        <end position="273"/>
    </location>
</feature>
<dbReference type="CDD" id="cd04905">
    <property type="entry name" value="ACT_CM-PDT"/>
    <property type="match status" value="1"/>
</dbReference>
<name>A0A1G1XY74_9BACT</name>
<dbReference type="Gene3D" id="3.30.70.260">
    <property type="match status" value="1"/>
</dbReference>
<evidence type="ECO:0000256" key="4">
    <source>
        <dbReference type="ARBA" id="ARBA00023141"/>
    </source>
</evidence>
<gene>
    <name evidence="10" type="ORF">A2731_00385</name>
</gene>
<keyword evidence="5" id="KW-0584">Phenylalanine biosynthesis</keyword>
<comment type="caution">
    <text evidence="10">The sequence shown here is derived from an EMBL/GenBank/DDBJ whole genome shotgun (WGS) entry which is preliminary data.</text>
</comment>
<proteinExistence type="predicted"/>
<dbReference type="PROSITE" id="PS51671">
    <property type="entry name" value="ACT"/>
    <property type="match status" value="1"/>
</dbReference>
<dbReference type="InterPro" id="IPR018528">
    <property type="entry name" value="Preph_deHydtase_CS"/>
</dbReference>
<dbReference type="GO" id="GO:0005737">
    <property type="term" value="C:cytoplasm"/>
    <property type="evidence" value="ECO:0007669"/>
    <property type="project" value="TreeGrafter"/>
</dbReference>
<evidence type="ECO:0000259" key="9">
    <source>
        <dbReference type="PROSITE" id="PS51671"/>
    </source>
</evidence>
<dbReference type="Pfam" id="PF01842">
    <property type="entry name" value="ACT"/>
    <property type="match status" value="1"/>
</dbReference>
<evidence type="ECO:0000259" key="8">
    <source>
        <dbReference type="PROSITE" id="PS51171"/>
    </source>
</evidence>
<accession>A0A1G1XY74</accession>
<evidence type="ECO:0000256" key="1">
    <source>
        <dbReference type="ARBA" id="ARBA00004741"/>
    </source>
</evidence>
<dbReference type="Pfam" id="PF00800">
    <property type="entry name" value="PDT"/>
    <property type="match status" value="1"/>
</dbReference>
<evidence type="ECO:0000256" key="6">
    <source>
        <dbReference type="ARBA" id="ARBA00023239"/>
    </source>
</evidence>
<dbReference type="EMBL" id="MHIC01000020">
    <property type="protein sequence ID" value="OGY44988.1"/>
    <property type="molecule type" value="Genomic_DNA"/>
</dbReference>
<evidence type="ECO:0000313" key="10">
    <source>
        <dbReference type="EMBL" id="OGY44988.1"/>
    </source>
</evidence>
<organism evidence="10 11">
    <name type="scientific">Candidatus Buchananbacteria bacterium RIFCSPHIGHO2_01_FULL_39_8</name>
    <dbReference type="NCBI Taxonomy" id="1797533"/>
    <lineage>
        <taxon>Bacteria</taxon>
        <taxon>Candidatus Buchananiibacteriota</taxon>
    </lineage>
</organism>
<keyword evidence="6" id="KW-0456">Lyase</keyword>